<name>A0A5D3E829_9BACE</name>
<dbReference type="PANTHER" id="PTHR30191:SF0">
    <property type="entry name" value="FORMATE ACETYLTRANSFERASE 1"/>
    <property type="match status" value="1"/>
</dbReference>
<evidence type="ECO:0000313" key="3">
    <source>
        <dbReference type="Proteomes" id="UP000324383"/>
    </source>
</evidence>
<accession>A0A5D3E829</accession>
<dbReference type="PANTHER" id="PTHR30191">
    <property type="entry name" value="FORMATE ACETYLTRANSFERASE"/>
    <property type="match status" value="1"/>
</dbReference>
<dbReference type="Gene3D" id="3.20.70.20">
    <property type="match status" value="1"/>
</dbReference>
<dbReference type="InterPro" id="IPR050244">
    <property type="entry name" value="Auton_GlycylRad_Cofactor"/>
</dbReference>
<dbReference type="InterPro" id="IPR004184">
    <property type="entry name" value="PFL_dom"/>
</dbReference>
<dbReference type="Pfam" id="PF02901">
    <property type="entry name" value="PFL-like"/>
    <property type="match status" value="1"/>
</dbReference>
<dbReference type="GO" id="GO:0008861">
    <property type="term" value="F:formate C-acetyltransferase activity"/>
    <property type="evidence" value="ECO:0007669"/>
    <property type="project" value="TreeGrafter"/>
</dbReference>
<feature type="non-terminal residue" evidence="2">
    <location>
        <position position="1"/>
    </location>
</feature>
<keyword evidence="3" id="KW-1185">Reference proteome</keyword>
<reference evidence="2 3" key="1">
    <citation type="submission" date="2019-07" db="EMBL/GenBank/DDBJ databases">
        <title>Draft Genome Sequences of Bacteroides pyogenes Strains Isolated from the Uterus Holstein Dairy Cows with Metritis.</title>
        <authorList>
            <person name="Cunha F."/>
            <person name="Galvao K.N."/>
            <person name="Jeon S.J."/>
            <person name="Jeong K.C."/>
        </authorList>
    </citation>
    <scope>NUCLEOTIDE SEQUENCE [LARGE SCALE GENOMIC DNA]</scope>
    <source>
        <strain evidence="2 3">KG-31</strain>
    </source>
</reference>
<gene>
    <name evidence="2" type="ORF">FNJ60_15000</name>
</gene>
<protein>
    <submittedName>
        <fullName evidence="2">Formate acetyltransferase</fullName>
    </submittedName>
</protein>
<proteinExistence type="predicted"/>
<dbReference type="GO" id="GO:0005829">
    <property type="term" value="C:cytosol"/>
    <property type="evidence" value="ECO:0007669"/>
    <property type="project" value="TreeGrafter"/>
</dbReference>
<dbReference type="AlphaFoldDB" id="A0A5D3E829"/>
<feature type="non-terminal residue" evidence="2">
    <location>
        <position position="146"/>
    </location>
</feature>
<evidence type="ECO:0000313" key="2">
    <source>
        <dbReference type="EMBL" id="TYK31761.1"/>
    </source>
</evidence>
<dbReference type="RefSeq" id="WP_316246508.1">
    <property type="nucleotide sequence ID" value="NZ_VKLW01000089.1"/>
</dbReference>
<evidence type="ECO:0000259" key="1">
    <source>
        <dbReference type="PROSITE" id="PS51554"/>
    </source>
</evidence>
<feature type="domain" description="PFL" evidence="1">
    <location>
        <begin position="1"/>
        <end position="146"/>
    </location>
</feature>
<dbReference type="Proteomes" id="UP000324383">
    <property type="component" value="Unassembled WGS sequence"/>
</dbReference>
<dbReference type="EMBL" id="VKLW01000089">
    <property type="protein sequence ID" value="TYK31761.1"/>
    <property type="molecule type" value="Genomic_DNA"/>
</dbReference>
<keyword evidence="2" id="KW-0808">Transferase</keyword>
<comment type="caution">
    <text evidence="2">The sequence shown here is derived from an EMBL/GenBank/DDBJ whole genome shotgun (WGS) entry which is preliminary data.</text>
</comment>
<sequence>LWSVHLPENFKRFCAKMSIDTSSIQYENDDIMRQTHGDDYAIACCVSSMRVGKEMQFFGARANLAKCLLYAINGGVDEKLLKQIGPKYRPITSEYLDFDEVKEKFEDMMEWLAGIYVNTLNVIHYMHDKYAYESVQMALHDRDVKR</sequence>
<dbReference type="PROSITE" id="PS51554">
    <property type="entry name" value="PFL"/>
    <property type="match status" value="1"/>
</dbReference>
<dbReference type="SUPFAM" id="SSF51998">
    <property type="entry name" value="PFL-like glycyl radical enzymes"/>
    <property type="match status" value="1"/>
</dbReference>
<organism evidence="2 3">
    <name type="scientific">Bacteroides pyogenes</name>
    <dbReference type="NCBI Taxonomy" id="310300"/>
    <lineage>
        <taxon>Bacteria</taxon>
        <taxon>Pseudomonadati</taxon>
        <taxon>Bacteroidota</taxon>
        <taxon>Bacteroidia</taxon>
        <taxon>Bacteroidales</taxon>
        <taxon>Bacteroidaceae</taxon>
        <taxon>Bacteroides</taxon>
    </lineage>
</organism>